<keyword evidence="1" id="KW-0378">Hydrolase</keyword>
<evidence type="ECO:0000256" key="2">
    <source>
        <dbReference type="SAM" id="SignalP"/>
    </source>
</evidence>
<dbReference type="SUPFAM" id="SSF53474">
    <property type="entry name" value="alpha/beta-Hydrolases"/>
    <property type="match status" value="1"/>
</dbReference>
<dbReference type="PANTHER" id="PTHR42776:SF27">
    <property type="entry name" value="DIPEPTIDYL PEPTIDASE FAMILY MEMBER 6"/>
    <property type="match status" value="1"/>
</dbReference>
<dbReference type="Pfam" id="PF00326">
    <property type="entry name" value="Peptidase_S9"/>
    <property type="match status" value="1"/>
</dbReference>
<dbReference type="EMBL" id="JAKIKS010000071">
    <property type="protein sequence ID" value="MCL1126035.1"/>
    <property type="molecule type" value="Genomic_DNA"/>
</dbReference>
<proteinExistence type="predicted"/>
<evidence type="ECO:0000256" key="1">
    <source>
        <dbReference type="ARBA" id="ARBA00022801"/>
    </source>
</evidence>
<name>A0ABT0LEE9_9GAMM</name>
<keyword evidence="5" id="KW-1185">Reference proteome</keyword>
<evidence type="ECO:0000313" key="5">
    <source>
        <dbReference type="Proteomes" id="UP001203423"/>
    </source>
</evidence>
<protein>
    <submittedName>
        <fullName evidence="4">Prolyl oligopeptidase family serine peptidase</fullName>
    </submittedName>
</protein>
<reference evidence="4 5" key="1">
    <citation type="submission" date="2022-01" db="EMBL/GenBank/DDBJ databases">
        <title>Whole genome-based taxonomy of the Shewanellaceae.</title>
        <authorList>
            <person name="Martin-Rodriguez A.J."/>
        </authorList>
    </citation>
    <scope>NUCLEOTIDE SEQUENCE [LARGE SCALE GENOMIC DNA]</scope>
    <source>
        <strain evidence="4 5">DSM 17177</strain>
    </source>
</reference>
<feature type="chain" id="PRO_5045405331" evidence="2">
    <location>
        <begin position="21"/>
        <end position="936"/>
    </location>
</feature>
<feature type="signal peptide" evidence="2">
    <location>
        <begin position="1"/>
        <end position="20"/>
    </location>
</feature>
<dbReference type="Gene3D" id="3.40.50.1820">
    <property type="entry name" value="alpha/beta hydrolase"/>
    <property type="match status" value="1"/>
</dbReference>
<dbReference type="SUPFAM" id="SSF82171">
    <property type="entry name" value="DPP6 N-terminal domain-like"/>
    <property type="match status" value="1"/>
</dbReference>
<gene>
    <name evidence="4" type="ORF">L2764_16535</name>
</gene>
<dbReference type="PANTHER" id="PTHR42776">
    <property type="entry name" value="SERINE PEPTIDASE S9 FAMILY MEMBER"/>
    <property type="match status" value="1"/>
</dbReference>
<organism evidence="4 5">
    <name type="scientific">Shewanella surugensis</name>
    <dbReference type="NCBI Taxonomy" id="212020"/>
    <lineage>
        <taxon>Bacteria</taxon>
        <taxon>Pseudomonadati</taxon>
        <taxon>Pseudomonadota</taxon>
        <taxon>Gammaproteobacteria</taxon>
        <taxon>Alteromonadales</taxon>
        <taxon>Shewanellaceae</taxon>
        <taxon>Shewanella</taxon>
    </lineage>
</organism>
<dbReference type="InterPro" id="IPR001375">
    <property type="entry name" value="Peptidase_S9_cat"/>
</dbReference>
<keyword evidence="2" id="KW-0732">Signal</keyword>
<evidence type="ECO:0000313" key="4">
    <source>
        <dbReference type="EMBL" id="MCL1126035.1"/>
    </source>
</evidence>
<feature type="domain" description="Peptidase S9 prolyl oligopeptidase catalytic" evidence="3">
    <location>
        <begin position="737"/>
        <end position="917"/>
    </location>
</feature>
<evidence type="ECO:0000259" key="3">
    <source>
        <dbReference type="Pfam" id="PF00326"/>
    </source>
</evidence>
<sequence length="936" mass="106645">MHFFVLISLIALPLWGQAAAQRVTPSEIMGFEALDKPVISDDGVILAVEVKPDRGDSHVLVKNINTQQSFTLAGGIKPRISHDGRFVLAEKPPTLWLLETTPKAKKEKLPSGLILLDTVTGQITQFDDVKQAEFNEQGSSFALWFNPKQDKSPAEDKEAHSLSLEVNEFDKGSSLLLLNLMTGQRLTIDHVSAFRFDKQGHTLAVAQNDITHQFHQVGLVDLAALKLQVVKSSSNKQIGHVALSDNGQYFSWTWGEAEVPPFGREYALSIMDRKLKTITLITDANKDHWTLNRYSALQFSTDSQRLFLGRVPQVAPEPMLKSVATQQDLFNIEMLRQQRDLVVWQGDDERIKPHEIKEYDKELTRNYLAVLHLKSHQLVQLSDQKVPDLAQTDLEETPFTASLLAAKRYVLASSDLPYRKMITWAGFYRDFYLVDLNTGHKQRILTQQPSEQVPSLSPKEKWILYYQQGNVFLYDIVKIKRFNLTSQLKVPFADEDHDYPSNAPNYGFGPWLADDSAVLVYDKYDIWQFNSDSHTGLMLTAGEGREQKIQYRLVDVKDETQLPQTLVKDEPILLHGYNEQTKGDGFYVAKVSQKGVKTLMSGDYKLTALAQSKDADRLVYSKQRYDLFPDLYTSNMLSPQINVKQTDFDAQKRRLAWGQAELVHWTNGDGQPLDGVFIKPSHYVEGQSYPVIVYFYRFMSDRLHVFPDMKLNHRPNFAWFADNGYGIFLPDIRFEIGRPGDASVRALTSGVQHLIDMGLAKPDAIGLQGHSWAGYQTAYVITQTPLFKAAVSGAPVSNMTSAYSGIRHGTGLARQFQYETGQSRIGKSLYQAPLDYVENSPVFYADKIQTPLMLMFGDKDEAVPWEQGIEMYLAMRRLGKPVVFLQYKDEPHHLKKYPNKVDYSLRMMAYFDHYLKEKPAPEWIMQGEAYQEYQRD</sequence>
<comment type="caution">
    <text evidence="4">The sequence shown here is derived from an EMBL/GenBank/DDBJ whole genome shotgun (WGS) entry which is preliminary data.</text>
</comment>
<dbReference type="Proteomes" id="UP001203423">
    <property type="component" value="Unassembled WGS sequence"/>
</dbReference>
<dbReference type="InterPro" id="IPR029058">
    <property type="entry name" value="AB_hydrolase_fold"/>
</dbReference>
<accession>A0ABT0LEE9</accession>